<evidence type="ECO:0000256" key="4">
    <source>
        <dbReference type="ARBA" id="ARBA00022833"/>
    </source>
</evidence>
<evidence type="ECO:0000313" key="7">
    <source>
        <dbReference type="Proteomes" id="UP001499851"/>
    </source>
</evidence>
<name>A0ABN2GJL7_9ACTN</name>
<dbReference type="InterPro" id="IPR051013">
    <property type="entry name" value="MBL_superfamily_lactonases"/>
</dbReference>
<dbReference type="SMART" id="SM00849">
    <property type="entry name" value="Lactamase_B"/>
    <property type="match status" value="1"/>
</dbReference>
<reference evidence="6 7" key="1">
    <citation type="journal article" date="2019" name="Int. J. Syst. Evol. Microbiol.">
        <title>The Global Catalogue of Microorganisms (GCM) 10K type strain sequencing project: providing services to taxonomists for standard genome sequencing and annotation.</title>
        <authorList>
            <consortium name="The Broad Institute Genomics Platform"/>
            <consortium name="The Broad Institute Genome Sequencing Center for Infectious Disease"/>
            <person name="Wu L."/>
            <person name="Ma J."/>
        </authorList>
    </citation>
    <scope>NUCLEOTIDE SEQUENCE [LARGE SCALE GENOMIC DNA]</scope>
    <source>
        <strain evidence="6 7">JCM 16001</strain>
    </source>
</reference>
<comment type="caution">
    <text evidence="6">The sequence shown here is derived from an EMBL/GenBank/DDBJ whole genome shotgun (WGS) entry which is preliminary data.</text>
</comment>
<keyword evidence="7" id="KW-1185">Reference proteome</keyword>
<dbReference type="SUPFAM" id="SSF56281">
    <property type="entry name" value="Metallo-hydrolase/oxidoreductase"/>
    <property type="match status" value="1"/>
</dbReference>
<evidence type="ECO:0000256" key="2">
    <source>
        <dbReference type="ARBA" id="ARBA00022723"/>
    </source>
</evidence>
<dbReference type="Pfam" id="PF00753">
    <property type="entry name" value="Lactamase_B"/>
    <property type="match status" value="1"/>
</dbReference>
<keyword evidence="3" id="KW-0378">Hydrolase</keyword>
<evidence type="ECO:0000313" key="6">
    <source>
        <dbReference type="EMBL" id="GAA1672363.1"/>
    </source>
</evidence>
<sequence>MTTRLNRPAGLRTTSVGEHRLTYIPDGSVQLDPRRWYHETDPSIWDGEHAGLLDPEGYLAASIGGLLVEHGDRAMLIDAGFGPRTIPAAHTHPALGVLGGGDLPTGLKQAGVDPARIDTVALTHVHDDHFGWVLRPGPAGTPFPNAAVAAGAADWAAWREPVAVPTKAVHDGDEVFPGVTAMAAPGHTPGHTCYVIESGGERLIAFGDALHSPAQAAHPEWPVLMDVDRVRGIESRRRVLAALAQDGVRGFGIHFADVQFGRIISGPDGPYWEYDD</sequence>
<dbReference type="PANTHER" id="PTHR42978">
    <property type="entry name" value="QUORUM-QUENCHING LACTONASE YTNP-RELATED-RELATED"/>
    <property type="match status" value="1"/>
</dbReference>
<keyword evidence="2" id="KW-0479">Metal-binding</keyword>
<evidence type="ECO:0000256" key="3">
    <source>
        <dbReference type="ARBA" id="ARBA00022801"/>
    </source>
</evidence>
<evidence type="ECO:0000259" key="5">
    <source>
        <dbReference type="SMART" id="SM00849"/>
    </source>
</evidence>
<protein>
    <submittedName>
        <fullName evidence="6">MBL fold metallo-hydrolase</fullName>
    </submittedName>
</protein>
<dbReference type="InterPro" id="IPR001279">
    <property type="entry name" value="Metallo-B-lactamas"/>
</dbReference>
<dbReference type="EMBL" id="BAAAQF010000005">
    <property type="protein sequence ID" value="GAA1672363.1"/>
    <property type="molecule type" value="Genomic_DNA"/>
</dbReference>
<feature type="domain" description="Metallo-beta-lactamase" evidence="5">
    <location>
        <begin position="62"/>
        <end position="243"/>
    </location>
</feature>
<dbReference type="Proteomes" id="UP001499851">
    <property type="component" value="Unassembled WGS sequence"/>
</dbReference>
<proteinExistence type="inferred from homology"/>
<keyword evidence="4" id="KW-0862">Zinc</keyword>
<dbReference type="PANTHER" id="PTHR42978:SF6">
    <property type="entry name" value="QUORUM-QUENCHING LACTONASE YTNP-RELATED"/>
    <property type="match status" value="1"/>
</dbReference>
<accession>A0ABN2GJL7</accession>
<dbReference type="InterPro" id="IPR036866">
    <property type="entry name" value="RibonucZ/Hydroxyglut_hydro"/>
</dbReference>
<organism evidence="6 7">
    <name type="scientific">Glycomyces endophyticus</name>
    <dbReference type="NCBI Taxonomy" id="480996"/>
    <lineage>
        <taxon>Bacteria</taxon>
        <taxon>Bacillati</taxon>
        <taxon>Actinomycetota</taxon>
        <taxon>Actinomycetes</taxon>
        <taxon>Glycomycetales</taxon>
        <taxon>Glycomycetaceae</taxon>
        <taxon>Glycomyces</taxon>
    </lineage>
</organism>
<evidence type="ECO:0000256" key="1">
    <source>
        <dbReference type="ARBA" id="ARBA00007749"/>
    </source>
</evidence>
<comment type="similarity">
    <text evidence="1">Belongs to the metallo-beta-lactamase superfamily.</text>
</comment>
<dbReference type="RefSeq" id="WP_344484747.1">
    <property type="nucleotide sequence ID" value="NZ_BAAAQF010000005.1"/>
</dbReference>
<dbReference type="Gene3D" id="3.60.15.10">
    <property type="entry name" value="Ribonuclease Z/Hydroxyacylglutathione hydrolase-like"/>
    <property type="match status" value="1"/>
</dbReference>
<gene>
    <name evidence="6" type="ORF">GCM10009830_18190</name>
</gene>